<reference evidence="2 3" key="1">
    <citation type="journal article" date="2021" name="Nat. Commun.">
        <title>Genetic determinants of endophytism in the Arabidopsis root mycobiome.</title>
        <authorList>
            <person name="Mesny F."/>
            <person name="Miyauchi S."/>
            <person name="Thiergart T."/>
            <person name="Pickel B."/>
            <person name="Atanasova L."/>
            <person name="Karlsson M."/>
            <person name="Huettel B."/>
            <person name="Barry K.W."/>
            <person name="Haridas S."/>
            <person name="Chen C."/>
            <person name="Bauer D."/>
            <person name="Andreopoulos W."/>
            <person name="Pangilinan J."/>
            <person name="LaButti K."/>
            <person name="Riley R."/>
            <person name="Lipzen A."/>
            <person name="Clum A."/>
            <person name="Drula E."/>
            <person name="Henrissat B."/>
            <person name="Kohler A."/>
            <person name="Grigoriev I.V."/>
            <person name="Martin F.M."/>
            <person name="Hacquard S."/>
        </authorList>
    </citation>
    <scope>NUCLEOTIDE SEQUENCE [LARGE SCALE GENOMIC DNA]</scope>
    <source>
        <strain evidence="2 3">MPI-CAGE-CH-0241</strain>
    </source>
</reference>
<organism evidence="2 3">
    <name type="scientific">Thelonectria olida</name>
    <dbReference type="NCBI Taxonomy" id="1576542"/>
    <lineage>
        <taxon>Eukaryota</taxon>
        <taxon>Fungi</taxon>
        <taxon>Dikarya</taxon>
        <taxon>Ascomycota</taxon>
        <taxon>Pezizomycotina</taxon>
        <taxon>Sordariomycetes</taxon>
        <taxon>Hypocreomycetidae</taxon>
        <taxon>Hypocreales</taxon>
        <taxon>Nectriaceae</taxon>
        <taxon>Thelonectria</taxon>
    </lineage>
</organism>
<gene>
    <name evidence="2" type="ORF">B0T10DRAFT_581623</name>
</gene>
<dbReference type="OrthoDB" id="5620at2759"/>
<evidence type="ECO:0000256" key="1">
    <source>
        <dbReference type="SAM" id="MobiDB-lite"/>
    </source>
</evidence>
<sequence length="265" mass="29808">MEFITMVHPSQKGSAHLKRQAHSHAARVAHARARRLRMAEYKHESNENPGHQIQTSTNYQQQSSSRRELGPSIPETIPGAFEHEPLASFLASLTSREHFMFSHYVQVVAPNMKTHCPLMTYLGGRHSYVKNNWILVSSTNIDFLRGFLLAACRDLSMMSSKTEYSELAIQYKLTYVQNLREAMLCGDQVSRQTAVTRALVLAFDEIMVRDLSMASKHVLGAVHIIREAGGVQALGLSELVICILYSCMYGKGLLDLDLELESIWA</sequence>
<dbReference type="EMBL" id="JAGPYM010000026">
    <property type="protein sequence ID" value="KAH6880359.1"/>
    <property type="molecule type" value="Genomic_DNA"/>
</dbReference>
<keyword evidence="3" id="KW-1185">Reference proteome</keyword>
<dbReference type="AlphaFoldDB" id="A0A9P9AN35"/>
<feature type="region of interest" description="Disordered" evidence="1">
    <location>
        <begin position="42"/>
        <end position="72"/>
    </location>
</feature>
<name>A0A9P9AN35_9HYPO</name>
<evidence type="ECO:0000313" key="3">
    <source>
        <dbReference type="Proteomes" id="UP000777438"/>
    </source>
</evidence>
<feature type="compositionally biased region" description="Low complexity" evidence="1">
    <location>
        <begin position="52"/>
        <end position="64"/>
    </location>
</feature>
<comment type="caution">
    <text evidence="2">The sequence shown here is derived from an EMBL/GenBank/DDBJ whole genome shotgun (WGS) entry which is preliminary data.</text>
</comment>
<evidence type="ECO:0000313" key="2">
    <source>
        <dbReference type="EMBL" id="KAH6880359.1"/>
    </source>
</evidence>
<dbReference type="Proteomes" id="UP000777438">
    <property type="component" value="Unassembled WGS sequence"/>
</dbReference>
<accession>A0A9P9AN35</accession>
<protein>
    <submittedName>
        <fullName evidence="2">Uncharacterized protein</fullName>
    </submittedName>
</protein>
<proteinExistence type="predicted"/>